<dbReference type="GO" id="GO:0010181">
    <property type="term" value="F:FMN binding"/>
    <property type="evidence" value="ECO:0007669"/>
    <property type="project" value="InterPro"/>
</dbReference>
<feature type="domain" description="Pyridoxamine 5'-phosphate oxidase Alr4036 family FMN-binding" evidence="1">
    <location>
        <begin position="26"/>
        <end position="102"/>
    </location>
</feature>
<protein>
    <submittedName>
        <fullName evidence="2">Pyridoxamine 5'-phosphate oxidase family protein</fullName>
    </submittedName>
</protein>
<dbReference type="AlphaFoldDB" id="A0A7S9LU23"/>
<evidence type="ECO:0000313" key="3">
    <source>
        <dbReference type="Proteomes" id="UP000594800"/>
    </source>
</evidence>
<dbReference type="Gene3D" id="2.30.110.10">
    <property type="entry name" value="Electron Transport, Fmn-binding Protein, Chain A"/>
    <property type="match status" value="1"/>
</dbReference>
<dbReference type="InterPro" id="IPR012349">
    <property type="entry name" value="Split_barrel_FMN-bd"/>
</dbReference>
<dbReference type="EMBL" id="CP064942">
    <property type="protein sequence ID" value="QPH55168.1"/>
    <property type="molecule type" value="Genomic_DNA"/>
</dbReference>
<reference evidence="2 3" key="1">
    <citation type="submission" date="2020-11" db="EMBL/GenBank/DDBJ databases">
        <title>Description of Pontivivens ytuae sp. nov. isolated from deep sea sediment of Mariana Trench.</title>
        <authorList>
            <person name="Wang Z."/>
            <person name="Sun Q.-L."/>
            <person name="Xu X.-D."/>
            <person name="Tang Y.-Z."/>
            <person name="Zhang J."/>
        </authorList>
    </citation>
    <scope>NUCLEOTIDE SEQUENCE [LARGE SCALE GENOMIC DNA]</scope>
    <source>
        <strain evidence="2 3">MT2928</strain>
    </source>
</reference>
<dbReference type="Proteomes" id="UP000594800">
    <property type="component" value="Chromosome"/>
</dbReference>
<name>A0A7S9LU23_9RHOB</name>
<dbReference type="KEGG" id="poz:I0K15_05330"/>
<dbReference type="RefSeq" id="WP_196104367.1">
    <property type="nucleotide sequence ID" value="NZ_CP064942.1"/>
</dbReference>
<dbReference type="Pfam" id="PF12766">
    <property type="entry name" value="Pyridox_oxase_2"/>
    <property type="match status" value="1"/>
</dbReference>
<dbReference type="SUPFAM" id="SSF50475">
    <property type="entry name" value="FMN-binding split barrel"/>
    <property type="match status" value="1"/>
</dbReference>
<sequence>MSEAPEDLGAFLDDAWQLIGRGTVDSKSAANRPALATVGAEGPAVRTVVLRAADREAGTLDIHSHRLAGKVAELRAEPRAALHVWDAKRSLQMRLAGAATVHVEDAAARAAFDALPEHGRTIYAVSPEPAAEIDAPSAPAFDADPWAGFALIRLRLERIELLHLGRERHSRAVYERSSGWRGRWLVP</sequence>
<evidence type="ECO:0000313" key="2">
    <source>
        <dbReference type="EMBL" id="QPH55168.1"/>
    </source>
</evidence>
<organism evidence="2 3">
    <name type="scientific">Pontivivens ytuae</name>
    <dbReference type="NCBI Taxonomy" id="2789856"/>
    <lineage>
        <taxon>Bacteria</taxon>
        <taxon>Pseudomonadati</taxon>
        <taxon>Pseudomonadota</taxon>
        <taxon>Alphaproteobacteria</taxon>
        <taxon>Rhodobacterales</taxon>
        <taxon>Paracoccaceae</taxon>
        <taxon>Pontivivens</taxon>
    </lineage>
</organism>
<accession>A0A7S9LU23</accession>
<proteinExistence type="predicted"/>
<gene>
    <name evidence="2" type="ORF">I0K15_05330</name>
</gene>
<keyword evidence="3" id="KW-1185">Reference proteome</keyword>
<dbReference type="InterPro" id="IPR024624">
    <property type="entry name" value="Pyridox_Oxase_Alr4036_FMN-bd"/>
</dbReference>
<evidence type="ECO:0000259" key="1">
    <source>
        <dbReference type="Pfam" id="PF12766"/>
    </source>
</evidence>